<feature type="transmembrane region" description="Helical" evidence="5">
    <location>
        <begin position="5"/>
        <end position="23"/>
    </location>
</feature>
<dbReference type="Proteomes" id="UP000236842">
    <property type="component" value="Unassembled WGS sequence"/>
</dbReference>
<dbReference type="EMBL" id="PFIJ01000009">
    <property type="protein sequence ID" value="PIX29262.1"/>
    <property type="molecule type" value="Genomic_DNA"/>
</dbReference>
<name>A0A2H9N769_9BACT</name>
<keyword evidence="2 5" id="KW-0812">Transmembrane</keyword>
<keyword evidence="4 5" id="KW-0472">Membrane</keyword>
<feature type="transmembrane region" description="Helical" evidence="5">
    <location>
        <begin position="43"/>
        <end position="63"/>
    </location>
</feature>
<dbReference type="Pfam" id="PF04191">
    <property type="entry name" value="PEMT"/>
    <property type="match status" value="1"/>
</dbReference>
<organism evidence="6 7">
    <name type="scientific">Candidatus Brennerbacteria bacterium CG_4_8_14_3_um_filter_43_14</name>
    <dbReference type="NCBI Taxonomy" id="1974521"/>
    <lineage>
        <taxon>Bacteria</taxon>
        <taxon>Candidatus Brenneribacteriota</taxon>
    </lineage>
</organism>
<dbReference type="GO" id="GO:0012505">
    <property type="term" value="C:endomembrane system"/>
    <property type="evidence" value="ECO:0007669"/>
    <property type="project" value="UniProtKB-SubCell"/>
</dbReference>
<keyword evidence="3 5" id="KW-1133">Transmembrane helix</keyword>
<dbReference type="GO" id="GO:0016740">
    <property type="term" value="F:transferase activity"/>
    <property type="evidence" value="ECO:0007669"/>
    <property type="project" value="UniProtKB-ARBA"/>
</dbReference>
<reference evidence="7" key="1">
    <citation type="submission" date="2017-09" db="EMBL/GenBank/DDBJ databases">
        <title>Depth-based differentiation of microbial function through sediment-hosted aquifers and enrichment of novel symbionts in the deep terrestrial subsurface.</title>
        <authorList>
            <person name="Probst A.J."/>
            <person name="Ladd B."/>
            <person name="Jarett J.K."/>
            <person name="Geller-Mcgrath D.E."/>
            <person name="Sieber C.M.K."/>
            <person name="Emerson J.B."/>
            <person name="Anantharaman K."/>
            <person name="Thomas B.C."/>
            <person name="Malmstrom R."/>
            <person name="Stieglmeier M."/>
            <person name="Klingl A."/>
            <person name="Woyke T."/>
            <person name="Ryan C.M."/>
            <person name="Banfield J.F."/>
        </authorList>
    </citation>
    <scope>NUCLEOTIDE SEQUENCE [LARGE SCALE GENOMIC DNA]</scope>
</reference>
<evidence type="ECO:0000313" key="7">
    <source>
        <dbReference type="Proteomes" id="UP000236842"/>
    </source>
</evidence>
<protein>
    <recommendedName>
        <fullName evidence="8">Isoprenylcysteine carboxylmethyltransferase family protein</fullName>
    </recommendedName>
</protein>
<dbReference type="PANTHER" id="PTHR12714">
    <property type="entry name" value="PROTEIN-S ISOPRENYLCYSTEINE O-METHYLTRANSFERASE"/>
    <property type="match status" value="1"/>
</dbReference>
<dbReference type="InterPro" id="IPR007318">
    <property type="entry name" value="Phopholipid_MeTrfase"/>
</dbReference>
<comment type="subcellular location">
    <subcellularLocation>
        <location evidence="1">Endomembrane system</location>
        <topology evidence="1">Multi-pass membrane protein</topology>
    </subcellularLocation>
</comment>
<evidence type="ECO:0000256" key="5">
    <source>
        <dbReference type="SAM" id="Phobius"/>
    </source>
</evidence>
<evidence type="ECO:0008006" key="8">
    <source>
        <dbReference type="Google" id="ProtNLM"/>
    </source>
</evidence>
<dbReference type="AlphaFoldDB" id="A0A2H9N769"/>
<dbReference type="Gene3D" id="1.20.120.1630">
    <property type="match status" value="1"/>
</dbReference>
<comment type="caution">
    <text evidence="6">The sequence shown here is derived from an EMBL/GenBank/DDBJ whole genome shotgun (WGS) entry which is preliminary data.</text>
</comment>
<evidence type="ECO:0000313" key="6">
    <source>
        <dbReference type="EMBL" id="PIX29262.1"/>
    </source>
</evidence>
<accession>A0A2H9N769</accession>
<feature type="transmembrane region" description="Helical" evidence="5">
    <location>
        <begin position="128"/>
        <end position="158"/>
    </location>
</feature>
<evidence type="ECO:0000256" key="4">
    <source>
        <dbReference type="ARBA" id="ARBA00023136"/>
    </source>
</evidence>
<proteinExistence type="predicted"/>
<evidence type="ECO:0000256" key="2">
    <source>
        <dbReference type="ARBA" id="ARBA00022692"/>
    </source>
</evidence>
<evidence type="ECO:0000256" key="3">
    <source>
        <dbReference type="ARBA" id="ARBA00022989"/>
    </source>
</evidence>
<evidence type="ECO:0000256" key="1">
    <source>
        <dbReference type="ARBA" id="ARBA00004127"/>
    </source>
</evidence>
<sequence length="188" mass="21530">MNQTFLLIFGAVGYAIIQIVWTVTNPNGISIKQGIRSFITGTVGRLIFFLFVLNMIGGWYFHWPETGFDFAVRAVGLCFFVFGMFLAIWAKLIMKGNWNVPAVFESKRQKKLVTTGTTGPFGFSRNPIYLGTILMILGHGLFLRSLFLPVLAIFCIHIRKLILIEEKHLADHFGKEYEEYKNRVPRFL</sequence>
<feature type="transmembrane region" description="Helical" evidence="5">
    <location>
        <begin position="70"/>
        <end position="90"/>
    </location>
</feature>
<gene>
    <name evidence="6" type="ORF">COZ64_00580</name>
</gene>
<dbReference type="PANTHER" id="PTHR12714:SF24">
    <property type="entry name" value="SLR1182 PROTEIN"/>
    <property type="match status" value="1"/>
</dbReference>